<dbReference type="SUPFAM" id="SSF140959">
    <property type="entry name" value="Indolic compounds 2,3-dioxygenase-like"/>
    <property type="match status" value="1"/>
</dbReference>
<dbReference type="InterPro" id="IPR037217">
    <property type="entry name" value="Trp/Indoleamine_2_3_dOase-like"/>
</dbReference>
<comment type="similarity">
    <text evidence="1">Belongs to the indoleamine 2,3-dioxygenase family.</text>
</comment>
<dbReference type="PANTHER" id="PTHR28657">
    <property type="entry name" value="INDOLEAMINE 2,3-DIOXYGENASE"/>
    <property type="match status" value="1"/>
</dbReference>
<evidence type="ECO:0000256" key="1">
    <source>
        <dbReference type="ARBA" id="ARBA00007119"/>
    </source>
</evidence>
<dbReference type="Pfam" id="PF01231">
    <property type="entry name" value="IDO"/>
    <property type="match status" value="1"/>
</dbReference>
<dbReference type="Gene3D" id="1.20.58.480">
    <property type="match status" value="1"/>
</dbReference>
<dbReference type="InterPro" id="IPR000898">
    <property type="entry name" value="Indolamine_dOase"/>
</dbReference>
<dbReference type="PANTHER" id="PTHR28657:SF11">
    <property type="entry name" value="INDOLEAMINE 2,3-DIOXYGENASE"/>
    <property type="match status" value="1"/>
</dbReference>
<evidence type="ECO:0000313" key="4">
    <source>
        <dbReference type="EMBL" id="KAK9416725.1"/>
    </source>
</evidence>
<keyword evidence="3" id="KW-0408">Iron</keyword>
<dbReference type="EMBL" id="JARVKF010000404">
    <property type="protein sequence ID" value="KAK9416725.1"/>
    <property type="molecule type" value="Genomic_DNA"/>
</dbReference>
<evidence type="ECO:0000313" key="5">
    <source>
        <dbReference type="Proteomes" id="UP001408356"/>
    </source>
</evidence>
<keyword evidence="2" id="KW-0479">Metal-binding</keyword>
<gene>
    <name evidence="4" type="ORF">SUNI508_09423</name>
</gene>
<proteinExistence type="inferred from homology"/>
<evidence type="ECO:0000256" key="2">
    <source>
        <dbReference type="ARBA" id="ARBA00022723"/>
    </source>
</evidence>
<name>A0ABR2UPZ5_9PEZI</name>
<protein>
    <submittedName>
        <fullName evidence="4">Indoleamine 2,3-dioxygenase</fullName>
    </submittedName>
</protein>
<organism evidence="4 5">
    <name type="scientific">Seiridium unicorne</name>
    <dbReference type="NCBI Taxonomy" id="138068"/>
    <lineage>
        <taxon>Eukaryota</taxon>
        <taxon>Fungi</taxon>
        <taxon>Dikarya</taxon>
        <taxon>Ascomycota</taxon>
        <taxon>Pezizomycotina</taxon>
        <taxon>Sordariomycetes</taxon>
        <taxon>Xylariomycetidae</taxon>
        <taxon>Amphisphaeriales</taxon>
        <taxon>Sporocadaceae</taxon>
        <taxon>Seiridium</taxon>
    </lineage>
</organism>
<keyword evidence="5" id="KW-1185">Reference proteome</keyword>
<sequence>MAEVLTTMIDKDGAGSWPPRSNHARHAWPRALRPYQEIYEELAPLIPNDIPSLNDDLNRMRVADFRSQFKKKLSERIDLAKVKRLLEAADAGQWDILPRDVYNAFYCCVASCRHAYRWATIPVVKIAQLETVLELPAELAEPWNYLQDHFGCASQSGNNTSSILLYFDPNGQHIYKINTGMPSTVTSGEEAFSRIFHDIEVMALPIYYLMVGATVAFARNDKDECVKCLGTITQQLRPLLNSYYNRLHNGKIALNVWLSHVQGFFAWGAGSIDDATGEFDKYDGLSGNQVLLFQALDAFLGIQPYLSQRDKERNVPARQRALWEVFEKHSFRAKLSEDTNDEVEVRIVNEFTEILKRLRMFRSAHRTRAKHYLSQPAPERLPMTAGKSLLKSDLEHSLQFLDEFMVRRLTQTV</sequence>
<accession>A0ABR2UPZ5</accession>
<comment type="caution">
    <text evidence="4">The sequence shown here is derived from an EMBL/GenBank/DDBJ whole genome shotgun (WGS) entry which is preliminary data.</text>
</comment>
<reference evidence="4 5" key="1">
    <citation type="journal article" date="2024" name="J. Plant Pathol.">
        <title>Sequence and assembly of the genome of Seiridium unicorne, isolate CBS 538.82, causal agent of cypress canker disease.</title>
        <authorList>
            <person name="Scali E."/>
            <person name="Rocca G.D."/>
            <person name="Danti R."/>
            <person name="Garbelotto M."/>
            <person name="Barberini S."/>
            <person name="Baroncelli R."/>
            <person name="Emiliani G."/>
        </authorList>
    </citation>
    <scope>NUCLEOTIDE SEQUENCE [LARGE SCALE GENOMIC DNA]</scope>
    <source>
        <strain evidence="4 5">BM-138-508</strain>
    </source>
</reference>
<dbReference type="Proteomes" id="UP001408356">
    <property type="component" value="Unassembled WGS sequence"/>
</dbReference>
<evidence type="ECO:0000256" key="3">
    <source>
        <dbReference type="ARBA" id="ARBA00023004"/>
    </source>
</evidence>